<dbReference type="RefSeq" id="WP_005005809.1">
    <property type="nucleotide sequence ID" value="NZ_CP082144.1"/>
</dbReference>
<dbReference type="EMBL" id="KX426227">
    <property type="protein sequence ID" value="APW48885.1"/>
    <property type="molecule type" value="Genomic_DNA"/>
</dbReference>
<sequence>MKNQTRPFTVVLLAPIAEQPIHALVAPSGDSILLSQDTKVSTLANIPDMIESEFGTYDEFLIEHRDQFMLFNQVASDLDPDLIFPKVHSDLLEDSLCIIRSIFAFERFKLEEEQKNATRKEPKEINQEYLMKRAIDQAMTLEQDVSDLSSNVERLQSPMS</sequence>
<protein>
    <submittedName>
        <fullName evidence="1">Uncharacterized protein</fullName>
    </submittedName>
</protein>
<geneLocation type="plasmid" evidence="1">
    <name>pALWED1.1</name>
</geneLocation>
<organism evidence="1">
    <name type="scientific">Acinetobacter lwoffii</name>
    <dbReference type="NCBI Taxonomy" id="28090"/>
    <lineage>
        <taxon>Bacteria</taxon>
        <taxon>Pseudomonadati</taxon>
        <taxon>Pseudomonadota</taxon>
        <taxon>Gammaproteobacteria</taxon>
        <taxon>Moraxellales</taxon>
        <taxon>Moraxellaceae</taxon>
        <taxon>Acinetobacter</taxon>
    </lineage>
</organism>
<gene>
    <name evidence="1" type="ORF">BAA96_1p0180</name>
</gene>
<accession>A0A1P8KGS6</accession>
<name>A0A1P8KGS6_ACILW</name>
<reference evidence="1" key="1">
    <citation type="journal article" date="2016" name="Biomed. Res. Int.">
        <title>Resistance of Permafrost and Modern Acinetobacter lwoffii Strains to Heavy Metals and Arsenic Revealed by Genome Analysis.</title>
        <authorList>
            <person name="Mindlin S."/>
            <person name="Petrenko A."/>
            <person name="Kurakov A."/>
            <person name="Beletsky A."/>
            <person name="Mardanov A."/>
            <person name="Petrova M."/>
        </authorList>
    </citation>
    <scope>NUCLEOTIDE SEQUENCE</scope>
    <source>
        <strain evidence="1">ED23-35</strain>
        <plasmid evidence="1">pALWED1.1</plasmid>
    </source>
</reference>
<evidence type="ECO:0000313" key="1">
    <source>
        <dbReference type="EMBL" id="APW48885.1"/>
    </source>
</evidence>
<dbReference type="AlphaFoldDB" id="A0A1P8KGS6"/>
<proteinExistence type="predicted"/>
<keyword evidence="1" id="KW-0614">Plasmid</keyword>